<proteinExistence type="predicted"/>
<evidence type="ECO:0000313" key="2">
    <source>
        <dbReference type="Proteomes" id="UP000828390"/>
    </source>
</evidence>
<reference evidence="1" key="1">
    <citation type="journal article" date="2019" name="bioRxiv">
        <title>The Genome of the Zebra Mussel, Dreissena polymorpha: A Resource for Invasive Species Research.</title>
        <authorList>
            <person name="McCartney M.A."/>
            <person name="Auch B."/>
            <person name="Kono T."/>
            <person name="Mallez S."/>
            <person name="Zhang Y."/>
            <person name="Obille A."/>
            <person name="Becker A."/>
            <person name="Abrahante J.E."/>
            <person name="Garbe J."/>
            <person name="Badalamenti J.P."/>
            <person name="Herman A."/>
            <person name="Mangelson H."/>
            <person name="Liachko I."/>
            <person name="Sullivan S."/>
            <person name="Sone E.D."/>
            <person name="Koren S."/>
            <person name="Silverstein K.A.T."/>
            <person name="Beckman K.B."/>
            <person name="Gohl D.M."/>
        </authorList>
    </citation>
    <scope>NUCLEOTIDE SEQUENCE</scope>
    <source>
        <strain evidence="1">Duluth1</strain>
        <tissue evidence="1">Whole animal</tissue>
    </source>
</reference>
<sequence>MHTRAALNISKVTEITTRDHFVTMTMTMSFPHTVLQVPALQHLRDITRGTSPVITMTTHNATTRALTGDEITTTCPIMMICMMTMHII</sequence>
<evidence type="ECO:0000313" key="1">
    <source>
        <dbReference type="EMBL" id="KAH3865715.1"/>
    </source>
</evidence>
<dbReference type="EMBL" id="JAIWYP010000002">
    <property type="protein sequence ID" value="KAH3865715.1"/>
    <property type="molecule type" value="Genomic_DNA"/>
</dbReference>
<organism evidence="1 2">
    <name type="scientific">Dreissena polymorpha</name>
    <name type="common">Zebra mussel</name>
    <name type="synonym">Mytilus polymorpha</name>
    <dbReference type="NCBI Taxonomy" id="45954"/>
    <lineage>
        <taxon>Eukaryota</taxon>
        <taxon>Metazoa</taxon>
        <taxon>Spiralia</taxon>
        <taxon>Lophotrochozoa</taxon>
        <taxon>Mollusca</taxon>
        <taxon>Bivalvia</taxon>
        <taxon>Autobranchia</taxon>
        <taxon>Heteroconchia</taxon>
        <taxon>Euheterodonta</taxon>
        <taxon>Imparidentia</taxon>
        <taxon>Neoheterodontei</taxon>
        <taxon>Myida</taxon>
        <taxon>Dreissenoidea</taxon>
        <taxon>Dreissenidae</taxon>
        <taxon>Dreissena</taxon>
    </lineage>
</organism>
<name>A0A9D4LVA1_DREPO</name>
<gene>
    <name evidence="1" type="ORF">DPMN_028757</name>
</gene>
<dbReference type="Proteomes" id="UP000828390">
    <property type="component" value="Unassembled WGS sequence"/>
</dbReference>
<accession>A0A9D4LVA1</accession>
<dbReference type="AlphaFoldDB" id="A0A9D4LVA1"/>
<protein>
    <submittedName>
        <fullName evidence="1">Uncharacterized protein</fullName>
    </submittedName>
</protein>
<keyword evidence="2" id="KW-1185">Reference proteome</keyword>
<comment type="caution">
    <text evidence="1">The sequence shown here is derived from an EMBL/GenBank/DDBJ whole genome shotgun (WGS) entry which is preliminary data.</text>
</comment>
<reference evidence="1" key="2">
    <citation type="submission" date="2020-11" db="EMBL/GenBank/DDBJ databases">
        <authorList>
            <person name="McCartney M.A."/>
            <person name="Auch B."/>
            <person name="Kono T."/>
            <person name="Mallez S."/>
            <person name="Becker A."/>
            <person name="Gohl D.M."/>
            <person name="Silverstein K.A.T."/>
            <person name="Koren S."/>
            <person name="Bechman K.B."/>
            <person name="Herman A."/>
            <person name="Abrahante J.E."/>
            <person name="Garbe J."/>
        </authorList>
    </citation>
    <scope>NUCLEOTIDE SEQUENCE</scope>
    <source>
        <strain evidence="1">Duluth1</strain>
        <tissue evidence="1">Whole animal</tissue>
    </source>
</reference>